<dbReference type="InterPro" id="IPR033396">
    <property type="entry name" value="DUF5107"/>
</dbReference>
<dbReference type="InterPro" id="IPR011990">
    <property type="entry name" value="TPR-like_helical_dom_sf"/>
</dbReference>
<evidence type="ECO:0000313" key="3">
    <source>
        <dbReference type="Proteomes" id="UP000221369"/>
    </source>
</evidence>
<proteinExistence type="predicted"/>
<evidence type="ECO:0000313" key="2">
    <source>
        <dbReference type="EMBL" id="PFG29432.1"/>
    </source>
</evidence>
<dbReference type="Proteomes" id="UP000221369">
    <property type="component" value="Unassembled WGS sequence"/>
</dbReference>
<dbReference type="EMBL" id="PDJE01000001">
    <property type="protein sequence ID" value="PFG29432.1"/>
    <property type="molecule type" value="Genomic_DNA"/>
</dbReference>
<keyword evidence="3" id="KW-1185">Reference proteome</keyword>
<gene>
    <name evidence="2" type="ORF">ATJ78_0337</name>
</gene>
<dbReference type="Gene3D" id="1.25.40.10">
    <property type="entry name" value="Tetratricopeptide repeat domain"/>
    <property type="match status" value="1"/>
</dbReference>
<feature type="domain" description="DUF5107" evidence="1">
    <location>
        <begin position="53"/>
        <end position="326"/>
    </location>
</feature>
<comment type="caution">
    <text evidence="2">The sequence shown here is derived from an EMBL/GenBank/DDBJ whole genome shotgun (WGS) entry which is preliminary data.</text>
</comment>
<dbReference type="RefSeq" id="WP_169923357.1">
    <property type="nucleotide sequence ID" value="NZ_PDJE01000001.1"/>
</dbReference>
<sequence length="638" mass="69339">MTAIRVETITLPAADLGAANPLAVVADASQPPYAVSGALPEEIAAGMGFGGVRNLFPYTMQDDYDRELRPTEFMAIVLENTHLRAMVLPELGGRVWSLRDLDRDVDLLHANDAVQYANLALRDAWFAGGIEWNLGTRGHAPSTASPLHAAIVDIDGGQLLRMWEFDRLRETVFQVDLSLPADSSALFAYVRIRNTSGRDVPMYWWTNAAIPQTPSTRIITPSRSAIATGYDGAIASVEITPDMLVPARAPYAADYFFDPVDDERPWVAACDENGDGLALLSTRRLRGRKLFCWGEGAGGHRWQRWLTPGGNHYAEIQSGLARTQFEHLLLPAGESWDWVEAYGNIALGGGSRLAEGEIPDAAAAARRVETLWPAASMEAQLAQSREAADVPPGDLVVRGSGWGHLEQRRREHAGDGALAASGTPFDVVTDDVQPWLELLDTGTLSLIDRREIPGSYVRGEAWEMLLTQAPRTWLTAAHLATMAHARGDIERAGAYYAASFALAPNMMVLRGRARLRAETDRVTLAADDYLAAAGHALPAAQPALVIEAATVLLAGGDPAGALRIIEAADAEIAKIGRVRFLRATALHRLGRNAEAGRMLREGIEIANLREGDDTVSDLWSRVIPDEPLPADYDFRMKV</sequence>
<organism evidence="2 3">
    <name type="scientific">Paramicrobacterium agarici</name>
    <dbReference type="NCBI Taxonomy" id="630514"/>
    <lineage>
        <taxon>Bacteria</taxon>
        <taxon>Bacillati</taxon>
        <taxon>Actinomycetota</taxon>
        <taxon>Actinomycetes</taxon>
        <taxon>Micrococcales</taxon>
        <taxon>Microbacteriaceae</taxon>
        <taxon>Paramicrobacterium</taxon>
    </lineage>
</organism>
<protein>
    <submittedName>
        <fullName evidence="2">Uncharacterized protein DUF5107</fullName>
    </submittedName>
</protein>
<evidence type="ECO:0000259" key="1">
    <source>
        <dbReference type="Pfam" id="PF17128"/>
    </source>
</evidence>
<dbReference type="Pfam" id="PF17128">
    <property type="entry name" value="DUF5107"/>
    <property type="match status" value="1"/>
</dbReference>
<dbReference type="SUPFAM" id="SSF48452">
    <property type="entry name" value="TPR-like"/>
    <property type="match status" value="1"/>
</dbReference>
<reference evidence="2 3" key="1">
    <citation type="submission" date="2017-10" db="EMBL/GenBank/DDBJ databases">
        <title>Sequencing the genomes of 1000 actinobacteria strains.</title>
        <authorList>
            <person name="Klenk H.-P."/>
        </authorList>
    </citation>
    <scope>NUCLEOTIDE SEQUENCE [LARGE SCALE GENOMIC DNA]</scope>
    <source>
        <strain evidence="2 3">DSM 21798</strain>
    </source>
</reference>
<dbReference type="InterPro" id="IPR014718">
    <property type="entry name" value="GH-type_carb-bd"/>
</dbReference>
<dbReference type="AlphaFoldDB" id="A0A2A9DTY5"/>
<name>A0A2A9DTY5_9MICO</name>
<dbReference type="GO" id="GO:0030246">
    <property type="term" value="F:carbohydrate binding"/>
    <property type="evidence" value="ECO:0007669"/>
    <property type="project" value="InterPro"/>
</dbReference>
<accession>A0A2A9DTY5</accession>
<dbReference type="Gene3D" id="2.70.98.10">
    <property type="match status" value="1"/>
</dbReference>